<dbReference type="EMBL" id="JAGQHS010000155">
    <property type="protein sequence ID" value="MCA9758261.1"/>
    <property type="molecule type" value="Genomic_DNA"/>
</dbReference>
<gene>
    <name evidence="2" type="ORF">KDA27_20875</name>
</gene>
<protein>
    <submittedName>
        <fullName evidence="2">C39 family peptidase</fullName>
    </submittedName>
</protein>
<dbReference type="Pfam" id="PF03412">
    <property type="entry name" value="Peptidase_C39"/>
    <property type="match status" value="1"/>
</dbReference>
<reference evidence="2" key="1">
    <citation type="submission" date="2020-04" db="EMBL/GenBank/DDBJ databases">
        <authorList>
            <person name="Zhang T."/>
        </authorList>
    </citation>
    <scope>NUCLEOTIDE SEQUENCE</scope>
    <source>
        <strain evidence="2">HKST-UBA02</strain>
    </source>
</reference>
<evidence type="ECO:0000259" key="1">
    <source>
        <dbReference type="Pfam" id="PF03412"/>
    </source>
</evidence>
<reference evidence="2" key="2">
    <citation type="journal article" date="2021" name="Microbiome">
        <title>Successional dynamics and alternative stable states in a saline activated sludge microbial community over 9 years.</title>
        <authorList>
            <person name="Wang Y."/>
            <person name="Ye J."/>
            <person name="Ju F."/>
            <person name="Liu L."/>
            <person name="Boyd J.A."/>
            <person name="Deng Y."/>
            <person name="Parks D.H."/>
            <person name="Jiang X."/>
            <person name="Yin X."/>
            <person name="Woodcroft B.J."/>
            <person name="Tyson G.W."/>
            <person name="Hugenholtz P."/>
            <person name="Polz M.F."/>
            <person name="Zhang T."/>
        </authorList>
    </citation>
    <scope>NUCLEOTIDE SEQUENCE</scope>
    <source>
        <strain evidence="2">HKST-UBA02</strain>
    </source>
</reference>
<dbReference type="Proteomes" id="UP000739538">
    <property type="component" value="Unassembled WGS sequence"/>
</dbReference>
<dbReference type="InterPro" id="IPR005074">
    <property type="entry name" value="Peptidase_C39"/>
</dbReference>
<evidence type="ECO:0000313" key="3">
    <source>
        <dbReference type="Proteomes" id="UP000739538"/>
    </source>
</evidence>
<feature type="domain" description="Peptidase C39" evidence="1">
    <location>
        <begin position="7"/>
        <end position="75"/>
    </location>
</feature>
<name>A0A956NG89_UNCEI</name>
<comment type="caution">
    <text evidence="2">The sequence shown here is derived from an EMBL/GenBank/DDBJ whole genome shotgun (WGS) entry which is preliminary data.</text>
</comment>
<proteinExistence type="predicted"/>
<organism evidence="2 3">
    <name type="scientific">Eiseniibacteriota bacterium</name>
    <dbReference type="NCBI Taxonomy" id="2212470"/>
    <lineage>
        <taxon>Bacteria</taxon>
        <taxon>Candidatus Eiseniibacteriota</taxon>
    </lineage>
</organism>
<evidence type="ECO:0000313" key="2">
    <source>
        <dbReference type="EMBL" id="MCA9758261.1"/>
    </source>
</evidence>
<dbReference type="Gene3D" id="3.90.70.10">
    <property type="entry name" value="Cysteine proteinases"/>
    <property type="match status" value="1"/>
</dbReference>
<sequence>MDISLQFEITPQPNDTTCGPCCLHAVYRYFEKNLPEAQILREVPMLEEGGTLAVQLGIHALRNGFQATLSTLNIQVFDPTWFDPEPVVDLPMKLLAQRSAKRRKKLRVATDAYLEFLELGGKIRFAAATPDMVRNTLKREIPILTGLSSTYLYRSARERPDDQEEDDIRGEPVGHFVVLCGYDSETRAVRVADPLESNPMASGHVYSVPIDRVIGAILLGVLTYDANLLVLEPDR</sequence>
<dbReference type="AlphaFoldDB" id="A0A956NG89"/>
<accession>A0A956NG89</accession>